<keyword evidence="3" id="KW-1185">Reference proteome</keyword>
<dbReference type="InterPro" id="IPR034627">
    <property type="entry name" value="Irc6"/>
</dbReference>
<dbReference type="GO" id="GO:0030674">
    <property type="term" value="F:protein-macromolecule adaptor activity"/>
    <property type="evidence" value="ECO:0007669"/>
    <property type="project" value="TreeGrafter"/>
</dbReference>
<dbReference type="AlphaFoldDB" id="A0A090CCU6"/>
<proteinExistence type="predicted"/>
<dbReference type="GO" id="GO:0016192">
    <property type="term" value="P:vesicle-mediated transport"/>
    <property type="evidence" value="ECO:0007669"/>
    <property type="project" value="InterPro"/>
</dbReference>
<dbReference type="PANTHER" id="PTHR28043">
    <property type="entry name" value="INCREASED RECOMBINATION CENTERS PROTEIN 6"/>
    <property type="match status" value="1"/>
</dbReference>
<organism evidence="2 3">
    <name type="scientific">Podospora anserina (strain S / ATCC MYA-4624 / DSM 980 / FGSC 10383)</name>
    <name type="common">Pleurage anserina</name>
    <dbReference type="NCBI Taxonomy" id="515849"/>
    <lineage>
        <taxon>Eukaryota</taxon>
        <taxon>Fungi</taxon>
        <taxon>Dikarya</taxon>
        <taxon>Ascomycota</taxon>
        <taxon>Pezizomycotina</taxon>
        <taxon>Sordariomycetes</taxon>
        <taxon>Sordariomycetidae</taxon>
        <taxon>Sordariales</taxon>
        <taxon>Podosporaceae</taxon>
        <taxon>Podospora</taxon>
        <taxon>Podospora anserina</taxon>
    </lineage>
</organism>
<evidence type="ECO:0000313" key="2">
    <source>
        <dbReference type="EMBL" id="CDP25646.1"/>
    </source>
</evidence>
<feature type="region of interest" description="Disordered" evidence="1">
    <location>
        <begin position="275"/>
        <end position="299"/>
    </location>
</feature>
<evidence type="ECO:0008006" key="4">
    <source>
        <dbReference type="Google" id="ProtNLM"/>
    </source>
</evidence>
<dbReference type="eggNOG" id="ENOG502S591">
    <property type="taxonomic scope" value="Eukaryota"/>
</dbReference>
<name>A0A090CCU6_PODAN</name>
<feature type="compositionally biased region" description="Gly residues" evidence="1">
    <location>
        <begin position="224"/>
        <end position="239"/>
    </location>
</feature>
<dbReference type="STRING" id="515849.A0A090CCU6"/>
<evidence type="ECO:0000313" key="3">
    <source>
        <dbReference type="Proteomes" id="UP000001197"/>
    </source>
</evidence>
<protein>
    <recommendedName>
        <fullName evidence="4">Increased recombination centers protein 6</fullName>
    </recommendedName>
</protein>
<dbReference type="PANTHER" id="PTHR28043:SF1">
    <property type="entry name" value="INCREASED RECOMBINATION CENTERS PROTEIN 6"/>
    <property type="match status" value="1"/>
</dbReference>
<feature type="region of interest" description="Disordered" evidence="1">
    <location>
        <begin position="220"/>
        <end position="249"/>
    </location>
</feature>
<dbReference type="Gene3D" id="3.40.50.11960">
    <property type="match status" value="1"/>
</dbReference>
<reference evidence="2 3" key="1">
    <citation type="journal article" date="2008" name="Genome Biol.">
        <title>The genome sequence of the model ascomycete fungus Podospora anserina.</title>
        <authorList>
            <person name="Espagne E."/>
            <person name="Lespinet O."/>
            <person name="Malagnac F."/>
            <person name="Da Silva C."/>
            <person name="Jaillon O."/>
            <person name="Porcel B.M."/>
            <person name="Couloux A."/>
            <person name="Aury J.-M."/>
            <person name="Segurens B."/>
            <person name="Poulain J."/>
            <person name="Anthouard V."/>
            <person name="Grossetete S."/>
            <person name="Khalili H."/>
            <person name="Coppin E."/>
            <person name="Dequard-Chablat M."/>
            <person name="Picard M."/>
            <person name="Contamine V."/>
            <person name="Arnaise S."/>
            <person name="Bourdais A."/>
            <person name="Berteaux-Lecellier V."/>
            <person name="Gautheret D."/>
            <person name="de Vries R.P."/>
            <person name="Battaglia E."/>
            <person name="Coutinho P.M."/>
            <person name="Danchin E.G.J."/>
            <person name="Henrissat B."/>
            <person name="El Khoury R."/>
            <person name="Sainsard-Chanet A."/>
            <person name="Boivin A."/>
            <person name="Pinan-Lucarre B."/>
            <person name="Sellem C.H."/>
            <person name="Debuchy R."/>
            <person name="Wincker P."/>
            <person name="Weissenbach J."/>
            <person name="Silar P."/>
        </authorList>
    </citation>
    <scope>NUCLEOTIDE SEQUENCE [LARGE SCALE GENOMIC DNA]</scope>
    <source>
        <strain evidence="3">S / ATCC MYA-4624 / DSM 980 / FGSC 10383</strain>
    </source>
</reference>
<sequence length="340" mass="37105">MSAPNEKTPAKKAGKEIPHPRRILAVSLAQSAGELSAVIKELTGSHPLPSDSTDDENTPSLAGTTHLLPLSTQYYTASVPIWLDLVSSPQEWSSSFLSEEAKEVLLVLGGVIIVVELSPCLSSSISTSTVTEHQRLVKEVGKVVREGLGGWEWDGVGLVIGVSQQAIMGDDDVLDEWEDVAAEAGLEFVVYTKGREQEEGKRNEFGERMGIARVREALEANDWSGGGAPGEEGDGLGFGEGDEDDDKEFDPKGLGYGYDREDFEGLKRAIWEQIGEEIDTTGEGKGKEEEGEEEIGDDDIRSLEQMMVKLRAVRDMSAGLPEQQRKRMAKQVVEEVMREL</sequence>
<dbReference type="Proteomes" id="UP000001197">
    <property type="component" value="Chromosome 2"/>
</dbReference>
<feature type="region of interest" description="Disordered" evidence="1">
    <location>
        <begin position="44"/>
        <end position="63"/>
    </location>
</feature>
<evidence type="ECO:0000256" key="1">
    <source>
        <dbReference type="SAM" id="MobiDB-lite"/>
    </source>
</evidence>
<dbReference type="EMBL" id="FO904937">
    <property type="protein sequence ID" value="CDP25646.1"/>
    <property type="molecule type" value="Genomic_DNA"/>
</dbReference>
<accession>A0A090CCU6</accession>
<dbReference type="InParanoid" id="A0A090CCU6"/>
<reference evidence="3" key="2">
    <citation type="journal article" date="2014" name="Genetics">
        <title>Maintaining two mating types: Structure of the mating type locus and its role in heterokaryosis in Podospora anserina.</title>
        <authorList>
            <person name="Grognet P."/>
            <person name="Bidard F."/>
            <person name="Kuchly C."/>
            <person name="Tong L.C.H."/>
            <person name="Coppin E."/>
            <person name="Benkhali J.A."/>
            <person name="Couloux A."/>
            <person name="Wincker P."/>
            <person name="Debuchy R."/>
            <person name="Silar P."/>
        </authorList>
    </citation>
    <scope>GENOME REANNOTATION</scope>
    <source>
        <strain evidence="3">S / ATCC MYA-4624 / DSM 980 / FGSC 10383</strain>
    </source>
</reference>
<dbReference type="Pfam" id="PF10199">
    <property type="entry name" value="Adaptin_binding"/>
    <property type="match status" value="1"/>
</dbReference>